<evidence type="ECO:0000313" key="10">
    <source>
        <dbReference type="EMBL" id="OCS84687.1"/>
    </source>
</evidence>
<feature type="domain" description="Methyl-accepting transducer" evidence="8">
    <location>
        <begin position="275"/>
        <end position="511"/>
    </location>
</feature>
<evidence type="ECO:0000313" key="11">
    <source>
        <dbReference type="Proteomes" id="UP000093199"/>
    </source>
</evidence>
<dbReference type="InterPro" id="IPR024478">
    <property type="entry name" value="HlyB_4HB_MCP"/>
</dbReference>
<dbReference type="PANTHER" id="PTHR32089">
    <property type="entry name" value="METHYL-ACCEPTING CHEMOTAXIS PROTEIN MCPB"/>
    <property type="match status" value="1"/>
</dbReference>
<organism evidence="10 11">
    <name type="scientific">Caryophanon tenue</name>
    <dbReference type="NCBI Taxonomy" id="33978"/>
    <lineage>
        <taxon>Bacteria</taxon>
        <taxon>Bacillati</taxon>
        <taxon>Bacillota</taxon>
        <taxon>Bacilli</taxon>
        <taxon>Bacillales</taxon>
        <taxon>Caryophanaceae</taxon>
        <taxon>Caryophanon</taxon>
    </lineage>
</organism>
<name>A0A1C0YBY0_9BACL</name>
<accession>A0A1C0YBY0</accession>
<dbReference type="AlphaFoldDB" id="A0A1C0YBY0"/>
<dbReference type="Gene3D" id="6.10.340.10">
    <property type="match status" value="1"/>
</dbReference>
<dbReference type="InterPro" id="IPR003660">
    <property type="entry name" value="HAMP_dom"/>
</dbReference>
<evidence type="ECO:0000256" key="2">
    <source>
        <dbReference type="ARBA" id="ARBA00022475"/>
    </source>
</evidence>
<keyword evidence="7" id="KW-0812">Transmembrane</keyword>
<evidence type="ECO:0000256" key="1">
    <source>
        <dbReference type="ARBA" id="ARBA00004236"/>
    </source>
</evidence>
<dbReference type="PANTHER" id="PTHR32089:SF112">
    <property type="entry name" value="LYSOZYME-LIKE PROTEIN-RELATED"/>
    <property type="match status" value="1"/>
</dbReference>
<sequence length="563" mass="60754">MNIKQKLFLSFGSSILLFISLATFAVFQLQKISDEYTYLLEDRAYKVIEATKIQNATSLQGLSIRSYVLRQDEEELAAIDEQREFILTTLEKIEPLFVVPEMRAELDTLQQLEIAYTTYVDNVIADVQAGNIERATATLFDKAVPTNDAIQASIENIVTFQSGEMDKTGENTLAAAATTQFMLIALAIIGTIIAAVLSYRIVRNISVPLAQVTHAANVIASGDLRQAALTVQTNDELQTLATAFNTMQTNVADVVKTVSANVMNTTAAAEQLAASTDEVSVTSQAVAAHMEKIAQAANQSAMMGNDCAIATDDSAQGVARIAEASHQLQERALVMQQTATDGSTTLQTAKQQMAIIQETSYETKARIEQLHAQSTEIEQMTKVITDITDQTNLLALNAAIEAARAGEHGKGFAVVADEVRKLAEQSKQSATQIVSLTAIIQQETKAVAESVDATVQSIDEGVTYVGSAQQSFTHIETEINEMTAHIQEVSASAEEMTASTEEVAASVNDMATGAQQASDACQTVLAAVEEQNATMQEIHAVAQVLTTEALQTQQQIRQFRVTE</sequence>
<evidence type="ECO:0000259" key="8">
    <source>
        <dbReference type="PROSITE" id="PS50111"/>
    </source>
</evidence>
<keyword evidence="7" id="KW-1133">Transmembrane helix</keyword>
<dbReference type="Pfam" id="PF12729">
    <property type="entry name" value="4HB_MCP_1"/>
    <property type="match status" value="1"/>
</dbReference>
<dbReference type="CDD" id="cd19411">
    <property type="entry name" value="MCP2201-like_sensor"/>
    <property type="match status" value="1"/>
</dbReference>
<dbReference type="EMBL" id="MASJ01000023">
    <property type="protein sequence ID" value="OCS84687.1"/>
    <property type="molecule type" value="Genomic_DNA"/>
</dbReference>
<dbReference type="Pfam" id="PF00672">
    <property type="entry name" value="HAMP"/>
    <property type="match status" value="1"/>
</dbReference>
<reference evidence="10 11" key="1">
    <citation type="submission" date="2016-07" db="EMBL/GenBank/DDBJ databases">
        <title>Caryophanon tenue genome sequencing.</title>
        <authorList>
            <person name="Verma A."/>
            <person name="Pal Y."/>
            <person name="Krishnamurthi S."/>
        </authorList>
    </citation>
    <scope>NUCLEOTIDE SEQUENCE [LARGE SCALE GENOMIC DNA]</scope>
    <source>
        <strain evidence="10 11">DSM 14152</strain>
    </source>
</reference>
<dbReference type="OrthoDB" id="107771at2"/>
<keyword evidence="3 7" id="KW-0472">Membrane</keyword>
<dbReference type="GO" id="GO:0007165">
    <property type="term" value="P:signal transduction"/>
    <property type="evidence" value="ECO:0007669"/>
    <property type="project" value="UniProtKB-KW"/>
</dbReference>
<dbReference type="InterPro" id="IPR047347">
    <property type="entry name" value="YvaQ-like_sensor"/>
</dbReference>
<dbReference type="Pfam" id="PF00015">
    <property type="entry name" value="MCPsignal"/>
    <property type="match status" value="1"/>
</dbReference>
<dbReference type="InterPro" id="IPR004089">
    <property type="entry name" value="MCPsignal_dom"/>
</dbReference>
<feature type="domain" description="HAMP" evidence="9">
    <location>
        <begin position="203"/>
        <end position="256"/>
    </location>
</feature>
<evidence type="ECO:0000259" key="9">
    <source>
        <dbReference type="PROSITE" id="PS50885"/>
    </source>
</evidence>
<dbReference type="CDD" id="cd11386">
    <property type="entry name" value="MCP_signal"/>
    <property type="match status" value="1"/>
</dbReference>
<evidence type="ECO:0000256" key="3">
    <source>
        <dbReference type="ARBA" id="ARBA00023136"/>
    </source>
</evidence>
<dbReference type="PROSITE" id="PS50885">
    <property type="entry name" value="HAMP"/>
    <property type="match status" value="1"/>
</dbReference>
<dbReference type="Gene3D" id="1.10.287.950">
    <property type="entry name" value="Methyl-accepting chemotaxis protein"/>
    <property type="match status" value="1"/>
</dbReference>
<keyword evidence="4 6" id="KW-0807">Transducer</keyword>
<dbReference type="CDD" id="cd06225">
    <property type="entry name" value="HAMP"/>
    <property type="match status" value="1"/>
</dbReference>
<dbReference type="RefSeq" id="WP_066545951.1">
    <property type="nucleotide sequence ID" value="NZ_MASJ01000023.1"/>
</dbReference>
<proteinExistence type="inferred from homology"/>
<evidence type="ECO:0000256" key="7">
    <source>
        <dbReference type="SAM" id="Phobius"/>
    </source>
</evidence>
<dbReference type="PROSITE" id="PS50111">
    <property type="entry name" value="CHEMOTAXIS_TRANSDUC_2"/>
    <property type="match status" value="1"/>
</dbReference>
<dbReference type="STRING" id="33978.A6M13_03680"/>
<dbReference type="Proteomes" id="UP000093199">
    <property type="component" value="Unassembled WGS sequence"/>
</dbReference>
<dbReference type="SUPFAM" id="SSF58104">
    <property type="entry name" value="Methyl-accepting chemotaxis protein (MCP) signaling domain"/>
    <property type="match status" value="1"/>
</dbReference>
<comment type="similarity">
    <text evidence="5">Belongs to the methyl-accepting chemotaxis (MCP) protein family.</text>
</comment>
<gene>
    <name evidence="10" type="ORF">A6M13_03680</name>
</gene>
<keyword evidence="11" id="KW-1185">Reference proteome</keyword>
<feature type="transmembrane region" description="Helical" evidence="7">
    <location>
        <begin position="181"/>
        <end position="202"/>
    </location>
</feature>
<comment type="subcellular location">
    <subcellularLocation>
        <location evidence="1">Cell membrane</location>
    </subcellularLocation>
</comment>
<protein>
    <recommendedName>
        <fullName evidence="12">Chemotaxis protein</fullName>
    </recommendedName>
</protein>
<evidence type="ECO:0000256" key="5">
    <source>
        <dbReference type="ARBA" id="ARBA00029447"/>
    </source>
</evidence>
<dbReference type="SMART" id="SM00283">
    <property type="entry name" value="MA"/>
    <property type="match status" value="1"/>
</dbReference>
<dbReference type="SMART" id="SM00304">
    <property type="entry name" value="HAMP"/>
    <property type="match status" value="1"/>
</dbReference>
<dbReference type="GO" id="GO:0005886">
    <property type="term" value="C:plasma membrane"/>
    <property type="evidence" value="ECO:0007669"/>
    <property type="project" value="UniProtKB-SubCell"/>
</dbReference>
<keyword evidence="2" id="KW-1003">Cell membrane</keyword>
<evidence type="ECO:0008006" key="12">
    <source>
        <dbReference type="Google" id="ProtNLM"/>
    </source>
</evidence>
<evidence type="ECO:0000256" key="4">
    <source>
        <dbReference type="ARBA" id="ARBA00023224"/>
    </source>
</evidence>
<comment type="caution">
    <text evidence="10">The sequence shown here is derived from an EMBL/GenBank/DDBJ whole genome shotgun (WGS) entry which is preliminary data.</text>
</comment>
<evidence type="ECO:0000256" key="6">
    <source>
        <dbReference type="PROSITE-ProRule" id="PRU00284"/>
    </source>
</evidence>